<dbReference type="Gene3D" id="3.30.390.50">
    <property type="entry name" value="CO dehydrogenase flavoprotein, C-terminal domain"/>
    <property type="match status" value="1"/>
</dbReference>
<dbReference type="PROSITE" id="PS51387">
    <property type="entry name" value="FAD_PCMH"/>
    <property type="match status" value="1"/>
</dbReference>
<dbReference type="SUPFAM" id="SSF56176">
    <property type="entry name" value="FAD-binding/transporter-associated domain-like"/>
    <property type="match status" value="1"/>
</dbReference>
<dbReference type="InterPro" id="IPR036318">
    <property type="entry name" value="FAD-bd_PCMH-like_sf"/>
</dbReference>
<evidence type="ECO:0000313" key="3">
    <source>
        <dbReference type="Proteomes" id="UP001642464"/>
    </source>
</evidence>
<dbReference type="EMBL" id="CAXAMM010017302">
    <property type="protein sequence ID" value="CAK9040826.1"/>
    <property type="molecule type" value="Genomic_DNA"/>
</dbReference>
<dbReference type="InterPro" id="IPR002346">
    <property type="entry name" value="Mopterin_DH_FAD-bd"/>
</dbReference>
<organism evidence="2 3">
    <name type="scientific">Durusdinium trenchii</name>
    <dbReference type="NCBI Taxonomy" id="1381693"/>
    <lineage>
        <taxon>Eukaryota</taxon>
        <taxon>Sar</taxon>
        <taxon>Alveolata</taxon>
        <taxon>Dinophyceae</taxon>
        <taxon>Suessiales</taxon>
        <taxon>Symbiodiniaceae</taxon>
        <taxon>Durusdinium</taxon>
    </lineage>
</organism>
<comment type="caution">
    <text evidence="2">The sequence shown here is derived from an EMBL/GenBank/DDBJ whole genome shotgun (WGS) entry which is preliminary data.</text>
</comment>
<dbReference type="InterPro" id="IPR016208">
    <property type="entry name" value="Ald_Oxase/xanthine_DH-like"/>
</dbReference>
<dbReference type="Pfam" id="PF00941">
    <property type="entry name" value="FAD_binding_5"/>
    <property type="match status" value="1"/>
</dbReference>
<dbReference type="PANTHER" id="PTHR45444">
    <property type="entry name" value="XANTHINE DEHYDROGENASE"/>
    <property type="match status" value="1"/>
</dbReference>
<feature type="domain" description="FAD-binding PCMH-type" evidence="1">
    <location>
        <begin position="1"/>
        <end position="87"/>
    </location>
</feature>
<dbReference type="Proteomes" id="UP001642464">
    <property type="component" value="Unassembled WGS sequence"/>
</dbReference>
<sequence>QAMLEMLRWFASTQIRNVAVLAGNIATASPISDMNPVLMALDASLILASANQAPREVLMKDFFKSYRVVDMQPAEVICAIKVPAVEDKFEFVRSFKQARRRDDDISIVNACLRVRLKPNSNGWLVET</sequence>
<evidence type="ECO:0000259" key="1">
    <source>
        <dbReference type="PROSITE" id="PS51387"/>
    </source>
</evidence>
<reference evidence="2 3" key="1">
    <citation type="submission" date="2024-02" db="EMBL/GenBank/DDBJ databases">
        <authorList>
            <person name="Chen Y."/>
            <person name="Shah S."/>
            <person name="Dougan E. K."/>
            <person name="Thang M."/>
            <person name="Chan C."/>
        </authorList>
    </citation>
    <scope>NUCLEOTIDE SEQUENCE [LARGE SCALE GENOMIC DNA]</scope>
</reference>
<name>A0ABP0LNP7_9DINO</name>
<protein>
    <submittedName>
        <fullName evidence="2">Xanthine dehydrogenase</fullName>
    </submittedName>
</protein>
<dbReference type="SUPFAM" id="SSF55447">
    <property type="entry name" value="CO dehydrogenase flavoprotein C-terminal domain-like"/>
    <property type="match status" value="1"/>
</dbReference>
<feature type="non-terminal residue" evidence="2">
    <location>
        <position position="127"/>
    </location>
</feature>
<gene>
    <name evidence="2" type="ORF">SCF082_LOCUS23678</name>
</gene>
<proteinExistence type="predicted"/>
<dbReference type="InterPro" id="IPR016166">
    <property type="entry name" value="FAD-bd_PCMH"/>
</dbReference>
<dbReference type="Gene3D" id="3.30.465.10">
    <property type="match status" value="1"/>
</dbReference>
<accession>A0ABP0LNP7</accession>
<feature type="non-terminal residue" evidence="2">
    <location>
        <position position="1"/>
    </location>
</feature>
<dbReference type="InterPro" id="IPR016169">
    <property type="entry name" value="FAD-bd_PCMH_sub2"/>
</dbReference>
<keyword evidence="3" id="KW-1185">Reference proteome</keyword>
<dbReference type="PANTHER" id="PTHR45444:SF3">
    <property type="entry name" value="XANTHINE DEHYDROGENASE"/>
    <property type="match status" value="1"/>
</dbReference>
<evidence type="ECO:0000313" key="2">
    <source>
        <dbReference type="EMBL" id="CAK9040826.1"/>
    </source>
</evidence>
<dbReference type="InterPro" id="IPR036683">
    <property type="entry name" value="CO_DH_flav_C_dom_sf"/>
</dbReference>